<keyword evidence="1" id="KW-1133">Transmembrane helix</keyword>
<dbReference type="RefSeq" id="WP_069912587.1">
    <property type="nucleotide sequence ID" value="NZ_LAJE02000400.1"/>
</dbReference>
<protein>
    <submittedName>
        <fullName evidence="2">Uncharacterized protein</fullName>
    </submittedName>
</protein>
<sequence length="170" mass="18153">MDLQKLVADIGAVMLDADTLGWLAWGGTALTLLGLSITFAQAAKASSAAKAASDAVRRLSLSVETANLAYSSAQMNVVVVAIQAGQFGVAQALFSTLKRAFRLKIHETGFPEEERSQVERIIALIDNQLLAGSAGQPHNGTKLYRAMDGLLAMVTRWESRAASKHNEVIK</sequence>
<evidence type="ECO:0000313" key="2">
    <source>
        <dbReference type="EMBL" id="OEO28108.1"/>
    </source>
</evidence>
<keyword evidence="1" id="KW-0472">Membrane</keyword>
<accession>A0A1E5XHM8</accession>
<dbReference type="AlphaFoldDB" id="A0A1E5XHM8"/>
<keyword evidence="3" id="KW-1185">Reference proteome</keyword>
<feature type="transmembrane region" description="Helical" evidence="1">
    <location>
        <begin position="20"/>
        <end position="40"/>
    </location>
</feature>
<reference evidence="2 3" key="1">
    <citation type="journal article" date="2015" name="Genome Announc.">
        <title>Genome Assemblies of Three Soil-Associated Devosia species: D. insulae, D. limi, and D. soli.</title>
        <authorList>
            <person name="Hassan Y.I."/>
            <person name="Lepp D."/>
            <person name="Zhou T."/>
        </authorList>
    </citation>
    <scope>NUCLEOTIDE SEQUENCE [LARGE SCALE GENOMIC DNA]</scope>
    <source>
        <strain evidence="2 3">DS-56</strain>
    </source>
</reference>
<evidence type="ECO:0000256" key="1">
    <source>
        <dbReference type="SAM" id="Phobius"/>
    </source>
</evidence>
<comment type="caution">
    <text evidence="2">The sequence shown here is derived from an EMBL/GenBank/DDBJ whole genome shotgun (WGS) entry which is preliminary data.</text>
</comment>
<keyword evidence="1" id="KW-0812">Transmembrane</keyword>
<gene>
    <name evidence="2" type="ORF">VW23_000500</name>
</gene>
<evidence type="ECO:0000313" key="3">
    <source>
        <dbReference type="Proteomes" id="UP000095463"/>
    </source>
</evidence>
<dbReference type="OrthoDB" id="9990756at2"/>
<organism evidence="2 3">
    <name type="scientific">Devosia insulae DS-56</name>
    <dbReference type="NCBI Taxonomy" id="1116389"/>
    <lineage>
        <taxon>Bacteria</taxon>
        <taxon>Pseudomonadati</taxon>
        <taxon>Pseudomonadota</taxon>
        <taxon>Alphaproteobacteria</taxon>
        <taxon>Hyphomicrobiales</taxon>
        <taxon>Devosiaceae</taxon>
        <taxon>Devosia</taxon>
    </lineage>
</organism>
<proteinExistence type="predicted"/>
<dbReference type="EMBL" id="LAJE02000400">
    <property type="protein sequence ID" value="OEO28108.1"/>
    <property type="molecule type" value="Genomic_DNA"/>
</dbReference>
<dbReference type="Proteomes" id="UP000095463">
    <property type="component" value="Unassembled WGS sequence"/>
</dbReference>
<name>A0A1E5XHM8_9HYPH</name>